<dbReference type="Proteomes" id="UP000677413">
    <property type="component" value="Unassembled WGS sequence"/>
</dbReference>
<protein>
    <submittedName>
        <fullName evidence="2">Uncharacterized protein</fullName>
    </submittedName>
</protein>
<sequence length="136" mass="14440">MPHMTSTDIAGRIEDLYGLPLADLTSHAETQPPGMLAALLAMHHDLALAEGSIAVQRDRLTQLVHPDRQIGPHEMSHVLDCTRRLAAAVTVRDVQARTAQAVLQSLGRVAEPEPAAAPALPALTPPVANTGALRSR</sequence>
<evidence type="ECO:0000313" key="3">
    <source>
        <dbReference type="Proteomes" id="UP000677413"/>
    </source>
</evidence>
<accession>A0A940YEH7</accession>
<dbReference type="RefSeq" id="WP_210893831.1">
    <property type="nucleotide sequence ID" value="NZ_JAGPYQ010000002.1"/>
</dbReference>
<gene>
    <name evidence="2" type="ORF">J8N05_45660</name>
</gene>
<feature type="region of interest" description="Disordered" evidence="1">
    <location>
        <begin position="113"/>
        <end position="136"/>
    </location>
</feature>
<proteinExistence type="predicted"/>
<dbReference type="EMBL" id="JAGPYQ010000002">
    <property type="protein sequence ID" value="MBQ0855459.1"/>
    <property type="molecule type" value="Genomic_DNA"/>
</dbReference>
<name>A0A940YEH7_9ACTN</name>
<feature type="compositionally biased region" description="Low complexity" evidence="1">
    <location>
        <begin position="113"/>
        <end position="128"/>
    </location>
</feature>
<evidence type="ECO:0000256" key="1">
    <source>
        <dbReference type="SAM" id="MobiDB-lite"/>
    </source>
</evidence>
<dbReference type="AlphaFoldDB" id="A0A940YEH7"/>
<evidence type="ECO:0000313" key="2">
    <source>
        <dbReference type="EMBL" id="MBQ0855459.1"/>
    </source>
</evidence>
<organism evidence="2 3">
    <name type="scientific">Streptomyces liliiviolaceus</name>
    <dbReference type="NCBI Taxonomy" id="2823109"/>
    <lineage>
        <taxon>Bacteria</taxon>
        <taxon>Bacillati</taxon>
        <taxon>Actinomycetota</taxon>
        <taxon>Actinomycetes</taxon>
        <taxon>Kitasatosporales</taxon>
        <taxon>Streptomycetaceae</taxon>
        <taxon>Streptomyces</taxon>
    </lineage>
</organism>
<comment type="caution">
    <text evidence="2">The sequence shown here is derived from an EMBL/GenBank/DDBJ whole genome shotgun (WGS) entry which is preliminary data.</text>
</comment>
<reference evidence="2 3" key="1">
    <citation type="submission" date="2021-04" db="EMBL/GenBank/DDBJ databases">
        <authorList>
            <person name="Tang X."/>
            <person name="Zhou X."/>
            <person name="Chen X."/>
            <person name="Cernava T."/>
            <person name="Zhang C."/>
        </authorList>
    </citation>
    <scope>NUCLEOTIDE SEQUENCE [LARGE SCALE GENOMIC DNA]</scope>
    <source>
        <strain evidence="2 3">BH-SS-21</strain>
    </source>
</reference>
<keyword evidence="3" id="KW-1185">Reference proteome</keyword>